<comment type="caution">
    <text evidence="4">The sequence shown here is derived from an EMBL/GenBank/DDBJ whole genome shotgun (WGS) entry which is preliminary data.</text>
</comment>
<proteinExistence type="predicted"/>
<dbReference type="Gene3D" id="3.40.50.1820">
    <property type="entry name" value="alpha/beta hydrolase"/>
    <property type="match status" value="1"/>
</dbReference>
<evidence type="ECO:0000259" key="3">
    <source>
        <dbReference type="PROSITE" id="PS50075"/>
    </source>
</evidence>
<dbReference type="InterPro" id="IPR025110">
    <property type="entry name" value="AMP-bd_C"/>
</dbReference>
<dbReference type="CDD" id="cd05930">
    <property type="entry name" value="A_NRPS"/>
    <property type="match status" value="1"/>
</dbReference>
<dbReference type="InterPro" id="IPR036736">
    <property type="entry name" value="ACP-like_sf"/>
</dbReference>
<dbReference type="PANTHER" id="PTHR45527:SF1">
    <property type="entry name" value="FATTY ACID SYNTHASE"/>
    <property type="match status" value="1"/>
</dbReference>
<dbReference type="PROSITE" id="PS50075">
    <property type="entry name" value="CARRIER"/>
    <property type="match status" value="1"/>
</dbReference>
<keyword evidence="5" id="KW-1185">Reference proteome</keyword>
<feature type="region of interest" description="Disordered" evidence="2">
    <location>
        <begin position="1052"/>
        <end position="1078"/>
    </location>
</feature>
<comment type="cofactor">
    <cofactor evidence="1">
        <name>pantetheine 4'-phosphate</name>
        <dbReference type="ChEBI" id="CHEBI:47942"/>
    </cofactor>
</comment>
<dbReference type="Gene3D" id="3.40.50.12780">
    <property type="entry name" value="N-terminal domain of ligase-like"/>
    <property type="match status" value="1"/>
</dbReference>
<feature type="domain" description="Carrier" evidence="3">
    <location>
        <begin position="980"/>
        <end position="1055"/>
    </location>
</feature>
<dbReference type="Gene3D" id="3.30.559.30">
    <property type="entry name" value="Nonribosomal peptide synthetase, condensation domain"/>
    <property type="match status" value="1"/>
</dbReference>
<feature type="compositionally biased region" description="Polar residues" evidence="2">
    <location>
        <begin position="1062"/>
        <end position="1072"/>
    </location>
</feature>
<dbReference type="Pfam" id="PF00501">
    <property type="entry name" value="AMP-binding"/>
    <property type="match status" value="1"/>
</dbReference>
<dbReference type="InterPro" id="IPR009081">
    <property type="entry name" value="PP-bd_ACP"/>
</dbReference>
<gene>
    <name evidence="4" type="ORF">Mco01_30060</name>
</gene>
<dbReference type="PANTHER" id="PTHR45527">
    <property type="entry name" value="NONRIBOSOMAL PEPTIDE SYNTHETASE"/>
    <property type="match status" value="1"/>
</dbReference>
<dbReference type="CDD" id="cd19531">
    <property type="entry name" value="LCL_NRPS-like"/>
    <property type="match status" value="1"/>
</dbReference>
<evidence type="ECO:0000256" key="2">
    <source>
        <dbReference type="SAM" id="MobiDB-lite"/>
    </source>
</evidence>
<dbReference type="InterPro" id="IPR000873">
    <property type="entry name" value="AMP-dep_synth/lig_dom"/>
</dbReference>
<dbReference type="InterPro" id="IPR001242">
    <property type="entry name" value="Condensation_dom"/>
</dbReference>
<protein>
    <recommendedName>
        <fullName evidence="3">Carrier domain-containing protein</fullName>
    </recommendedName>
</protein>
<dbReference type="InterPro" id="IPR045851">
    <property type="entry name" value="AMP-bd_C_sf"/>
</dbReference>
<accession>A0ABQ4FYV8</accession>
<dbReference type="Gene3D" id="3.30.300.30">
    <property type="match status" value="1"/>
</dbReference>
<dbReference type="Pfam" id="PF00550">
    <property type="entry name" value="PP-binding"/>
    <property type="match status" value="1"/>
</dbReference>
<dbReference type="PROSITE" id="PS00455">
    <property type="entry name" value="AMP_BINDING"/>
    <property type="match status" value="1"/>
</dbReference>
<dbReference type="SUPFAM" id="SSF47336">
    <property type="entry name" value="ACP-like"/>
    <property type="match status" value="1"/>
</dbReference>
<reference evidence="4 5" key="1">
    <citation type="submission" date="2021-01" db="EMBL/GenBank/DDBJ databases">
        <title>Whole genome shotgun sequence of Microbispora corallina NBRC 16416.</title>
        <authorList>
            <person name="Komaki H."/>
            <person name="Tamura T."/>
        </authorList>
    </citation>
    <scope>NUCLEOTIDE SEQUENCE [LARGE SCALE GENOMIC DNA]</scope>
    <source>
        <strain evidence="4 5">NBRC 16416</strain>
    </source>
</reference>
<dbReference type="Proteomes" id="UP000603904">
    <property type="component" value="Unassembled WGS sequence"/>
</dbReference>
<dbReference type="EMBL" id="BOOC01000011">
    <property type="protein sequence ID" value="GIH40006.1"/>
    <property type="molecule type" value="Genomic_DNA"/>
</dbReference>
<dbReference type="Gene3D" id="3.30.559.10">
    <property type="entry name" value="Chloramphenicol acetyltransferase-like domain"/>
    <property type="match status" value="1"/>
</dbReference>
<organism evidence="4 5">
    <name type="scientific">Microbispora corallina</name>
    <dbReference type="NCBI Taxonomy" id="83302"/>
    <lineage>
        <taxon>Bacteria</taxon>
        <taxon>Bacillati</taxon>
        <taxon>Actinomycetota</taxon>
        <taxon>Actinomycetes</taxon>
        <taxon>Streptosporangiales</taxon>
        <taxon>Streptosporangiaceae</taxon>
        <taxon>Microbispora</taxon>
    </lineage>
</organism>
<dbReference type="InterPro" id="IPR029058">
    <property type="entry name" value="AB_hydrolase_fold"/>
</dbReference>
<dbReference type="InterPro" id="IPR042099">
    <property type="entry name" value="ANL_N_sf"/>
</dbReference>
<dbReference type="Pfam" id="PF00668">
    <property type="entry name" value="Condensation"/>
    <property type="match status" value="1"/>
</dbReference>
<dbReference type="InterPro" id="IPR023213">
    <property type="entry name" value="CAT-like_dom_sf"/>
</dbReference>
<sequence length="1078" mass="114071">MFPGSPAYNVYRAYRISGRLNLSAVRGAWQAVVDRHEILRTTLAEAEGRPVQRIAAEAGDTVFFFDLGAVPPADREAWADRLCAAEAARSFDLVDGPLARLVVARQSATEHVMVLVLHQAVADESTPAVIMRELAEGYAAAAEGRSPVLAALPAQYADHARAQREREPSPELLEWWTAALTPPPASPALPADRPRPAEPCFRGGAVRFDWGAGLARGIARLAEAEGATPLAVVLAGLQALLHRYGTEGPVAVGVPVPVGGSAAESLAGPFLNPLVLSADLSDGPAFRDLLGRVAGHVRDALDRRDLPFAHLVRALNVERDPHRFPLCDVLLAVREEPEAEPVLPGTEVRRIPVHNGWVATDLTLTVEVTPGSCSGSLAYRGSLFDPETARAVADQLRTLLAAAVAEPGLPVDELPLEGPEAARAALRGADLIEEGAHAAGAVHELVRAQAELHPDAVAVAWPEGDLTYRELVDQAGRIAAWLRRTAGVAGPAEGLAEGPAGGLAEGSLEGSLEGAAVAVRMPAGPRRFAALLGVLEAGAHLVWFGAGDTGERGRAVLDDLRPACLLVDGDPSSDVLAAWFRDDLGGVVADLSAVDLSGVEPYAAPPARPDDRAYVAYTSGSTGRPKGIPQSHRALAQFTTWMAARFGMGPGSRVAQWVAPDHDPALCEVFAALVSGATLCPPPERTRVHPEKLADWLARERISFLQTVPSFARELLAAVTGRGTAEDLTPLSYLVLMGEALSEDLANGLRATLPAARLVNLYGPTETIAATWHEVSRTLRGTAPIGRPIPGRQVLVLDERDRPCPVGVTGEIVVRGPYVTPGYTNAEAGEAFAPIRDARAGGDVPCYRTGDLGRRRPDGLLEFRGRKDFQIKLLGNRIELTDIEAALATHEAVAECAAVAVANREGLVSRLVVYVVPRPDAPVAGSPAAWRAHLRARFGALTLPALFKVMNGPLPRNVAGKVDRRRLPDAGPLLDEDATTPRTPVEKAMAAIWSELLGVDTITTEDTFFTVGGHSMLVPLLARRIRERLGVRVSPRDCLANPSLAALSAMVDAAGGGEPADESTTGPSNRSVPAQRRS</sequence>
<evidence type="ECO:0000256" key="1">
    <source>
        <dbReference type="ARBA" id="ARBA00001957"/>
    </source>
</evidence>
<name>A0ABQ4FYV8_9ACTN</name>
<dbReference type="SUPFAM" id="SSF52777">
    <property type="entry name" value="CoA-dependent acyltransferases"/>
    <property type="match status" value="2"/>
</dbReference>
<evidence type="ECO:0000313" key="5">
    <source>
        <dbReference type="Proteomes" id="UP000603904"/>
    </source>
</evidence>
<dbReference type="InterPro" id="IPR020845">
    <property type="entry name" value="AMP-binding_CS"/>
</dbReference>
<dbReference type="SUPFAM" id="SSF56801">
    <property type="entry name" value="Acetyl-CoA synthetase-like"/>
    <property type="match status" value="1"/>
</dbReference>
<evidence type="ECO:0000313" key="4">
    <source>
        <dbReference type="EMBL" id="GIH40006.1"/>
    </source>
</evidence>
<dbReference type="Pfam" id="PF13193">
    <property type="entry name" value="AMP-binding_C"/>
    <property type="match status" value="1"/>
</dbReference>